<protein>
    <recommendedName>
        <fullName evidence="2">SRP9 domain-containing protein</fullName>
    </recommendedName>
</protein>
<evidence type="ECO:0000313" key="3">
    <source>
        <dbReference type="EMBL" id="CAE6494006.1"/>
    </source>
</evidence>
<feature type="domain" description="SRP9" evidence="2">
    <location>
        <begin position="92"/>
        <end position="138"/>
    </location>
</feature>
<dbReference type="InterPro" id="IPR039914">
    <property type="entry name" value="SRP9-like"/>
</dbReference>
<accession>A0A8H3CRV0</accession>
<dbReference type="InterPro" id="IPR009018">
    <property type="entry name" value="Signal_recog_particle_SRP9/14"/>
</dbReference>
<dbReference type="Pfam" id="PF05486">
    <property type="entry name" value="SRP9-21"/>
    <property type="match status" value="1"/>
</dbReference>
<comment type="caution">
    <text evidence="3">The sequence shown here is derived from an EMBL/GenBank/DDBJ whole genome shotgun (WGS) entry which is preliminary data.</text>
</comment>
<dbReference type="AlphaFoldDB" id="A0A8H3CRV0"/>
<dbReference type="SUPFAM" id="SSF54762">
    <property type="entry name" value="Signal recognition particle alu RNA binding heterodimer, SRP9/14"/>
    <property type="match status" value="1"/>
</dbReference>
<gene>
    <name evidence="3" type="ORF">RDB_LOCUS111909</name>
</gene>
<feature type="region of interest" description="Disordered" evidence="1">
    <location>
        <begin position="160"/>
        <end position="183"/>
    </location>
</feature>
<dbReference type="PANTHER" id="PTHR12834">
    <property type="entry name" value="SIGNAL RECOGNITION PARTICLE 9 KDA PROTEIN"/>
    <property type="match status" value="1"/>
</dbReference>
<dbReference type="GO" id="GO:0006614">
    <property type="term" value="P:SRP-dependent cotranslational protein targeting to membrane"/>
    <property type="evidence" value="ECO:0007669"/>
    <property type="project" value="InterPro"/>
</dbReference>
<reference evidence="3" key="1">
    <citation type="submission" date="2021-01" db="EMBL/GenBank/DDBJ databases">
        <authorList>
            <person name="Kaushik A."/>
        </authorList>
    </citation>
    <scope>NUCLEOTIDE SEQUENCE</scope>
    <source>
        <strain evidence="3">AG3-1AP</strain>
    </source>
</reference>
<dbReference type="GO" id="GO:0005786">
    <property type="term" value="C:signal recognition particle, endoplasmic reticulum targeting"/>
    <property type="evidence" value="ECO:0007669"/>
    <property type="project" value="TreeGrafter"/>
</dbReference>
<dbReference type="Proteomes" id="UP000663831">
    <property type="component" value="Unassembled WGS sequence"/>
</dbReference>
<dbReference type="InterPro" id="IPR039432">
    <property type="entry name" value="SRP9_dom"/>
</dbReference>
<dbReference type="Gene3D" id="3.30.720.10">
    <property type="entry name" value="Signal recognition particle alu RNA binding heterodimer, srp9/1"/>
    <property type="match status" value="1"/>
</dbReference>
<evidence type="ECO:0000313" key="4">
    <source>
        <dbReference type="Proteomes" id="UP000663831"/>
    </source>
</evidence>
<proteinExistence type="predicted"/>
<name>A0A8H3CRV0_9AGAM</name>
<dbReference type="PANTHER" id="PTHR12834:SF12">
    <property type="entry name" value="SIGNAL RECOGNITION PARTICLE 9 KDA PROTEIN"/>
    <property type="match status" value="1"/>
</dbReference>
<sequence>MGDVLYPPRIGFGTVKWGKLFPHDTSVWPFSCPSLGYYSITCVLKCGQLAVIHEPWHKHISIVGIGVFLSLGERVCGHCGGKVELHGIRTRYVVKWKPALGVLVLKITDDESCLKFRTHSSIMLGRFETLNLELMRKMQNRTAPPPPAILETAVMTQSDSAVPSSVPAPGAGAAKKKKPKKKK</sequence>
<feature type="compositionally biased region" description="Low complexity" evidence="1">
    <location>
        <begin position="161"/>
        <end position="173"/>
    </location>
</feature>
<dbReference type="GO" id="GO:0008312">
    <property type="term" value="F:7S RNA binding"/>
    <property type="evidence" value="ECO:0007669"/>
    <property type="project" value="InterPro"/>
</dbReference>
<organism evidence="3 4">
    <name type="scientific">Rhizoctonia solani</name>
    <dbReference type="NCBI Taxonomy" id="456999"/>
    <lineage>
        <taxon>Eukaryota</taxon>
        <taxon>Fungi</taxon>
        <taxon>Dikarya</taxon>
        <taxon>Basidiomycota</taxon>
        <taxon>Agaricomycotina</taxon>
        <taxon>Agaricomycetes</taxon>
        <taxon>Cantharellales</taxon>
        <taxon>Ceratobasidiaceae</taxon>
        <taxon>Rhizoctonia</taxon>
    </lineage>
</organism>
<dbReference type="EMBL" id="CAJMWV010004145">
    <property type="protein sequence ID" value="CAE6494006.1"/>
    <property type="molecule type" value="Genomic_DNA"/>
</dbReference>
<evidence type="ECO:0000259" key="2">
    <source>
        <dbReference type="Pfam" id="PF05486"/>
    </source>
</evidence>
<evidence type="ECO:0000256" key="1">
    <source>
        <dbReference type="SAM" id="MobiDB-lite"/>
    </source>
</evidence>
<feature type="compositionally biased region" description="Basic residues" evidence="1">
    <location>
        <begin position="174"/>
        <end position="183"/>
    </location>
</feature>